<dbReference type="AlphaFoldDB" id="A0AAN5I2M6"/>
<accession>A0AAN5I2M6</accession>
<name>A0AAN5I2M6_9BILA</name>
<dbReference type="Proteomes" id="UP001328107">
    <property type="component" value="Unassembled WGS sequence"/>
</dbReference>
<sequence>ILSSDEYEEDHEGDHCDVSDEMEVLLMNGCHGTRRRINVHLSLPLGNVTTRGTSPPVDVDRFLADWCLLGGHIVRLLNILRFDLVVVT</sequence>
<organism evidence="1 2">
    <name type="scientific">Pristionchus mayeri</name>
    <dbReference type="NCBI Taxonomy" id="1317129"/>
    <lineage>
        <taxon>Eukaryota</taxon>
        <taxon>Metazoa</taxon>
        <taxon>Ecdysozoa</taxon>
        <taxon>Nematoda</taxon>
        <taxon>Chromadorea</taxon>
        <taxon>Rhabditida</taxon>
        <taxon>Rhabditina</taxon>
        <taxon>Diplogasteromorpha</taxon>
        <taxon>Diplogasteroidea</taxon>
        <taxon>Neodiplogasteridae</taxon>
        <taxon>Pristionchus</taxon>
    </lineage>
</organism>
<protein>
    <submittedName>
        <fullName evidence="1">Uncharacterized protein</fullName>
    </submittedName>
</protein>
<proteinExistence type="predicted"/>
<keyword evidence="2" id="KW-1185">Reference proteome</keyword>
<feature type="non-terminal residue" evidence="1">
    <location>
        <position position="88"/>
    </location>
</feature>
<evidence type="ECO:0000313" key="2">
    <source>
        <dbReference type="Proteomes" id="UP001328107"/>
    </source>
</evidence>
<gene>
    <name evidence="1" type="ORF">PMAYCL1PPCAC_19902</name>
</gene>
<evidence type="ECO:0000313" key="1">
    <source>
        <dbReference type="EMBL" id="GMR49707.1"/>
    </source>
</evidence>
<dbReference type="EMBL" id="BTRK01000004">
    <property type="protein sequence ID" value="GMR49707.1"/>
    <property type="molecule type" value="Genomic_DNA"/>
</dbReference>
<comment type="caution">
    <text evidence="1">The sequence shown here is derived from an EMBL/GenBank/DDBJ whole genome shotgun (WGS) entry which is preliminary data.</text>
</comment>
<reference evidence="2" key="1">
    <citation type="submission" date="2022-10" db="EMBL/GenBank/DDBJ databases">
        <title>Genome assembly of Pristionchus species.</title>
        <authorList>
            <person name="Yoshida K."/>
            <person name="Sommer R.J."/>
        </authorList>
    </citation>
    <scope>NUCLEOTIDE SEQUENCE [LARGE SCALE GENOMIC DNA]</scope>
    <source>
        <strain evidence="2">RS5460</strain>
    </source>
</reference>
<feature type="non-terminal residue" evidence="1">
    <location>
        <position position="1"/>
    </location>
</feature>